<dbReference type="PANTHER" id="PTHR36504:SF1">
    <property type="entry name" value="LIPOPOLYSACCHARIDE EXPORT SYSTEM PROTEIN LPTA"/>
    <property type="match status" value="1"/>
</dbReference>
<evidence type="ECO:0000313" key="4">
    <source>
        <dbReference type="EMBL" id="PCJ20979.1"/>
    </source>
</evidence>
<dbReference type="GO" id="GO:0030288">
    <property type="term" value="C:outer membrane-bounded periplasmic space"/>
    <property type="evidence" value="ECO:0007669"/>
    <property type="project" value="TreeGrafter"/>
</dbReference>
<evidence type="ECO:0000259" key="3">
    <source>
        <dbReference type="Pfam" id="PF03968"/>
    </source>
</evidence>
<proteinExistence type="predicted"/>
<organism evidence="4 5">
    <name type="scientific">SAR86 cluster bacterium</name>
    <dbReference type="NCBI Taxonomy" id="2030880"/>
    <lineage>
        <taxon>Bacteria</taxon>
        <taxon>Pseudomonadati</taxon>
        <taxon>Pseudomonadota</taxon>
        <taxon>Gammaproteobacteria</taxon>
        <taxon>SAR86 cluster</taxon>
    </lineage>
</organism>
<dbReference type="GO" id="GO:0009279">
    <property type="term" value="C:cell outer membrane"/>
    <property type="evidence" value="ECO:0007669"/>
    <property type="project" value="TreeGrafter"/>
</dbReference>
<evidence type="ECO:0000313" key="5">
    <source>
        <dbReference type="Proteomes" id="UP000218327"/>
    </source>
</evidence>
<feature type="chain" id="PRO_5012585305" description="Organic solvent tolerance-like N-terminal domain-containing protein" evidence="2">
    <location>
        <begin position="29"/>
        <end position="175"/>
    </location>
</feature>
<gene>
    <name evidence="4" type="ORF">COA96_15435</name>
</gene>
<evidence type="ECO:0000256" key="2">
    <source>
        <dbReference type="SAM" id="SignalP"/>
    </source>
</evidence>
<keyword evidence="1 2" id="KW-0732">Signal</keyword>
<comment type="caution">
    <text evidence="4">The sequence shown here is derived from an EMBL/GenBank/DDBJ whole genome shotgun (WGS) entry which is preliminary data.</text>
</comment>
<feature type="domain" description="Organic solvent tolerance-like N-terminal" evidence="3">
    <location>
        <begin position="59"/>
        <end position="156"/>
    </location>
</feature>
<feature type="signal peptide" evidence="2">
    <location>
        <begin position="1"/>
        <end position="28"/>
    </location>
</feature>
<name>A0A2A5ANY8_9GAMM</name>
<sequence>MSKRPIRTFKHCMLTVCTFMLLPYASLALDSDKEQGVTWEADGDSSMKIVGDLRILEMSKNVRVTQGTLEILGDEATFEHSVITGELKKVTVRGNPVQYQQQLNDEGGIVVGSSRTLSFFTDEIDGNTILELVGEASIKSPDSTMKCSAITYVVDQDLIREAVGPCAGALSPTAN</sequence>
<dbReference type="PANTHER" id="PTHR36504">
    <property type="entry name" value="LIPOPOLYSACCHARIDE EXPORT SYSTEM PROTEIN LPTA"/>
    <property type="match status" value="1"/>
</dbReference>
<dbReference type="Proteomes" id="UP000218327">
    <property type="component" value="Unassembled WGS sequence"/>
</dbReference>
<dbReference type="EMBL" id="NVVJ01000074">
    <property type="protein sequence ID" value="PCJ20979.1"/>
    <property type="molecule type" value="Genomic_DNA"/>
</dbReference>
<accession>A0A2A5ANY8</accession>
<dbReference type="GO" id="GO:0017089">
    <property type="term" value="F:glycolipid transfer activity"/>
    <property type="evidence" value="ECO:0007669"/>
    <property type="project" value="TreeGrafter"/>
</dbReference>
<evidence type="ECO:0000256" key="1">
    <source>
        <dbReference type="ARBA" id="ARBA00022729"/>
    </source>
</evidence>
<dbReference type="Pfam" id="PF03968">
    <property type="entry name" value="LptD_N"/>
    <property type="match status" value="1"/>
</dbReference>
<dbReference type="InterPro" id="IPR005653">
    <property type="entry name" value="OstA-like_N"/>
</dbReference>
<dbReference type="Gene3D" id="2.60.450.10">
    <property type="entry name" value="Lipopolysaccharide (LPS) transport protein A like domain"/>
    <property type="match status" value="1"/>
</dbReference>
<dbReference type="InterPro" id="IPR052037">
    <property type="entry name" value="LPS_export_LptA"/>
</dbReference>
<reference evidence="5" key="1">
    <citation type="submission" date="2017-08" db="EMBL/GenBank/DDBJ databases">
        <title>A dynamic microbial community with high functional redundancy inhabits the cold, oxic subseafloor aquifer.</title>
        <authorList>
            <person name="Tully B.J."/>
            <person name="Wheat C.G."/>
            <person name="Glazer B.T."/>
            <person name="Huber J.A."/>
        </authorList>
    </citation>
    <scope>NUCLEOTIDE SEQUENCE [LARGE SCALE GENOMIC DNA]</scope>
</reference>
<dbReference type="GO" id="GO:0015920">
    <property type="term" value="P:lipopolysaccharide transport"/>
    <property type="evidence" value="ECO:0007669"/>
    <property type="project" value="TreeGrafter"/>
</dbReference>
<dbReference type="AlphaFoldDB" id="A0A2A5ANY8"/>
<protein>
    <recommendedName>
        <fullName evidence="3">Organic solvent tolerance-like N-terminal domain-containing protein</fullName>
    </recommendedName>
</protein>